<feature type="coiled-coil region" evidence="13">
    <location>
        <begin position="643"/>
        <end position="677"/>
    </location>
</feature>
<evidence type="ECO:0000256" key="2">
    <source>
        <dbReference type="ARBA" id="ARBA00004496"/>
    </source>
</evidence>
<dbReference type="SUPFAM" id="SSF48371">
    <property type="entry name" value="ARM repeat"/>
    <property type="match status" value="3"/>
</dbReference>
<dbReference type="GO" id="GO:0006370">
    <property type="term" value="P:7-methylguanosine mRNA capping"/>
    <property type="evidence" value="ECO:0007669"/>
    <property type="project" value="UniProtKB-KW"/>
</dbReference>
<keyword evidence="13" id="KW-0175">Coiled coil</keyword>
<evidence type="ECO:0000256" key="3">
    <source>
        <dbReference type="ARBA" id="ARBA00007413"/>
    </source>
</evidence>
<dbReference type="GO" id="GO:0031047">
    <property type="term" value="P:regulatory ncRNA-mediated gene silencing"/>
    <property type="evidence" value="ECO:0007669"/>
    <property type="project" value="UniProtKB-KW"/>
</dbReference>
<dbReference type="GO" id="GO:0008380">
    <property type="term" value="P:RNA splicing"/>
    <property type="evidence" value="ECO:0007669"/>
    <property type="project" value="UniProtKB-KW"/>
</dbReference>
<keyword evidence="17" id="KW-1185">Reference proteome</keyword>
<dbReference type="GO" id="GO:0000339">
    <property type="term" value="F:RNA cap binding"/>
    <property type="evidence" value="ECO:0007669"/>
    <property type="project" value="InterPro"/>
</dbReference>
<reference evidence="16" key="1">
    <citation type="submission" date="2015-04" db="UniProtKB">
        <authorList>
            <consortium name="EnsemblPlants"/>
        </authorList>
    </citation>
    <scope>IDENTIFICATION</scope>
</reference>
<evidence type="ECO:0000256" key="6">
    <source>
        <dbReference type="ARBA" id="ARBA00022664"/>
    </source>
</evidence>
<dbReference type="FunFam" id="1.25.40.180:FF:000029">
    <property type="entry name" value="Nuclear cap-binding protein"/>
    <property type="match status" value="1"/>
</dbReference>
<dbReference type="PANTHER" id="PTHR12412">
    <property type="entry name" value="CAP BINDING PROTEIN"/>
    <property type="match status" value="1"/>
</dbReference>
<dbReference type="Pfam" id="PF09088">
    <property type="entry name" value="MIF4G_like"/>
    <property type="match status" value="1"/>
</dbReference>
<feature type="compositionally biased region" description="Polar residues" evidence="14">
    <location>
        <begin position="788"/>
        <end position="797"/>
    </location>
</feature>
<dbReference type="InterPro" id="IPR027159">
    <property type="entry name" value="CBP80"/>
</dbReference>
<dbReference type="GO" id="GO:0005846">
    <property type="term" value="C:nuclear cap binding complex"/>
    <property type="evidence" value="ECO:0007669"/>
    <property type="project" value="InterPro"/>
</dbReference>
<dbReference type="GO" id="GO:0000184">
    <property type="term" value="P:nuclear-transcribed mRNA catabolic process, nonsense-mediated decay"/>
    <property type="evidence" value="ECO:0007669"/>
    <property type="project" value="TreeGrafter"/>
</dbReference>
<feature type="region of interest" description="Disordered" evidence="14">
    <location>
        <begin position="752"/>
        <end position="797"/>
    </location>
</feature>
<dbReference type="GO" id="GO:0006406">
    <property type="term" value="P:mRNA export from nucleus"/>
    <property type="evidence" value="ECO:0007669"/>
    <property type="project" value="InterPro"/>
</dbReference>
<dbReference type="GO" id="GO:0005634">
    <property type="term" value="C:nucleus"/>
    <property type="evidence" value="ECO:0007669"/>
    <property type="project" value="UniProtKB-SubCell"/>
</dbReference>
<dbReference type="AlphaFoldDB" id="A0A0D9Z791"/>
<dbReference type="Pfam" id="PF09090">
    <property type="entry name" value="MIF4G_like_2"/>
    <property type="match status" value="1"/>
</dbReference>
<dbReference type="EnsemblPlants" id="OGLUM03G17640.2">
    <property type="protein sequence ID" value="OGLUM03G17640.2"/>
    <property type="gene ID" value="OGLUM03G17640"/>
</dbReference>
<evidence type="ECO:0000256" key="11">
    <source>
        <dbReference type="ARBA" id="ARBA00030965"/>
    </source>
</evidence>
<evidence type="ECO:0000256" key="10">
    <source>
        <dbReference type="ARBA" id="ARBA00023242"/>
    </source>
</evidence>
<comment type="subcellular location">
    <subcellularLocation>
        <location evidence="2">Cytoplasm</location>
    </subcellularLocation>
    <subcellularLocation>
        <location evidence="1">Nucleus</location>
    </subcellularLocation>
</comment>
<dbReference type="InterPro" id="IPR003890">
    <property type="entry name" value="MIF4G-like_typ-3"/>
</dbReference>
<evidence type="ECO:0000256" key="1">
    <source>
        <dbReference type="ARBA" id="ARBA00004123"/>
    </source>
</evidence>
<dbReference type="Gene3D" id="1.25.40.180">
    <property type="match status" value="3"/>
</dbReference>
<evidence type="ECO:0000259" key="15">
    <source>
        <dbReference type="SMART" id="SM00543"/>
    </source>
</evidence>
<dbReference type="SMART" id="SM00543">
    <property type="entry name" value="MIF4G"/>
    <property type="match status" value="1"/>
</dbReference>
<dbReference type="PANTHER" id="PTHR12412:SF2">
    <property type="entry name" value="NUCLEAR CAP-BINDING PROTEIN SUBUNIT 1"/>
    <property type="match status" value="1"/>
</dbReference>
<dbReference type="InterPro" id="IPR016024">
    <property type="entry name" value="ARM-type_fold"/>
</dbReference>
<evidence type="ECO:0000256" key="4">
    <source>
        <dbReference type="ARBA" id="ARBA00019879"/>
    </source>
</evidence>
<organism evidence="16">
    <name type="scientific">Oryza glumipatula</name>
    <dbReference type="NCBI Taxonomy" id="40148"/>
    <lineage>
        <taxon>Eukaryota</taxon>
        <taxon>Viridiplantae</taxon>
        <taxon>Streptophyta</taxon>
        <taxon>Embryophyta</taxon>
        <taxon>Tracheophyta</taxon>
        <taxon>Spermatophyta</taxon>
        <taxon>Magnoliopsida</taxon>
        <taxon>Liliopsida</taxon>
        <taxon>Poales</taxon>
        <taxon>Poaceae</taxon>
        <taxon>BOP clade</taxon>
        <taxon>Oryzoideae</taxon>
        <taxon>Oryzeae</taxon>
        <taxon>Oryzinae</taxon>
        <taxon>Oryza</taxon>
    </lineage>
</organism>
<dbReference type="Pfam" id="PF02854">
    <property type="entry name" value="MIF4G"/>
    <property type="match status" value="1"/>
</dbReference>
<name>A0A0D9Z791_9ORYZ</name>
<evidence type="ECO:0000256" key="12">
    <source>
        <dbReference type="ARBA" id="ARBA00063743"/>
    </source>
</evidence>
<reference evidence="16" key="2">
    <citation type="submission" date="2018-05" db="EMBL/GenBank/DDBJ databases">
        <title>OgluRS3 (Oryza glumaepatula Reference Sequence Version 3).</title>
        <authorList>
            <person name="Zhang J."/>
            <person name="Kudrna D."/>
            <person name="Lee S."/>
            <person name="Talag J."/>
            <person name="Welchert J."/>
            <person name="Wing R.A."/>
        </authorList>
    </citation>
    <scope>NUCLEOTIDE SEQUENCE [LARGE SCALE GENOMIC DNA]</scope>
</reference>
<sequence length="867" mass="98874">MSAGWRTLLLRIGDRCPEYGGSADHKEHIETCYGVLCREYEHSKDAMFEFLLQCADQLPHKIPFFGVLIGLINLENEDFAKGIVDTTHANLQDALHNENRDRIRILLRFLCGLMCSKVVLPNSIIETFEALLSSAATILDEETGNPSWQPRADFYVYCILASLPWGGSELFEQVPDEFERVLVGIQSYISIRRHFDDIAFSVFETDEGNSPNKKDFIEDLWERIQVLSRNGWKVKSVPKPHLSFEAQLVAGVSHRFSPISCPPPTISQSSSEIVKGQEKHEADLKYPQRLRRLHIFPTNKAENMQPVDRFVVEECILDVLLFFNGCRKECAFYLVSLPVPFRYEYLMAETIFSQLLLLPNPPFRPIYYTLVIIDLCKALPGAFPSVVVGAVHALFDRISNMDMECRTRLILWFSHHLSNFQFIWPWQEWAYVKDLPKWAPQRVFVQEVLEREIRLSYFDKIKQSIEDAVELEELLPPKAGPNFRYHSDEGKESTDGHRLSKELVAMVRGRKTQGDIISWVDEKIIPVNGAKFALDVVSQTLLDIGSKSFTHLITVLERYGQIISKLCPNEEMQLLLMDEVSAYWKNSTQMIAIAIDRMMGYRLLSNLAIVKWVFSPANVDQFHVSDRPWEILRNAVSKTYNRIFDLRKEIQTLRKGLQAAKEASEKAARELEEAKSIIEIVDGQPVPSENPGRLRRLQARADKAKEGEVTTEESLEAKEALLARGLEESKELLRLLFKSFVEVLTERLPPISADGDVPNLRAGDPNVNSSARDPEATTMEIDNENGGDNDSQLNGQNKKISHNVGELEQWCLCTLGYLKSFSRQYATEIWSHIAMLDQEIFVGNIHPLIRKAAFSGLCRPTSEGSHL</sequence>
<dbReference type="Gramene" id="OGLUM03G17640.2">
    <property type="protein sequence ID" value="OGLUM03G17640.2"/>
    <property type="gene ID" value="OGLUM03G17640"/>
</dbReference>
<keyword evidence="6" id="KW-0507">mRNA processing</keyword>
<dbReference type="FunFam" id="1.25.40.180:FF:000040">
    <property type="entry name" value="Nuclear cap-binding protein subunit 1"/>
    <property type="match status" value="1"/>
</dbReference>
<dbReference type="InterPro" id="IPR015174">
    <property type="entry name" value="MIF4G-like_typ-2"/>
</dbReference>
<comment type="subunit">
    <text evidence="12">Component of the nuclear cap-binding complex (CBC), a heterodimer composed of ABH1/CBP80 and CBP20 that interacts with m7GpppG-capped RNA.</text>
</comment>
<evidence type="ECO:0000256" key="9">
    <source>
        <dbReference type="ARBA" id="ARBA00023187"/>
    </source>
</evidence>
<accession>A0A0D9Z791</accession>
<dbReference type="Proteomes" id="UP000026961">
    <property type="component" value="Chromosome 3"/>
</dbReference>
<evidence type="ECO:0000256" key="13">
    <source>
        <dbReference type="SAM" id="Coils"/>
    </source>
</evidence>
<keyword evidence="9" id="KW-0508">mRNA splicing</keyword>
<protein>
    <recommendedName>
        <fullName evidence="4">Nuclear cap-binding protein subunit 1</fullName>
    </recommendedName>
    <alternativeName>
        <fullName evidence="11">80 kDa nuclear cap-binding protein</fullName>
    </alternativeName>
</protein>
<keyword evidence="7" id="KW-0506">mRNA capping</keyword>
<evidence type="ECO:0000313" key="16">
    <source>
        <dbReference type="EnsemblPlants" id="OGLUM03G17640.2"/>
    </source>
</evidence>
<dbReference type="HOGENOM" id="CLU_013207_1_0_1"/>
<comment type="similarity">
    <text evidence="3">Belongs to the NCBP1 family.</text>
</comment>
<feature type="domain" description="MIF4G" evidence="15">
    <location>
        <begin position="9"/>
        <end position="228"/>
    </location>
</feature>
<keyword evidence="5" id="KW-0963">Cytoplasm</keyword>
<keyword evidence="8" id="KW-0943">RNA-mediated gene silencing</keyword>
<dbReference type="GO" id="GO:0003729">
    <property type="term" value="F:mRNA binding"/>
    <property type="evidence" value="ECO:0007669"/>
    <property type="project" value="TreeGrafter"/>
</dbReference>
<dbReference type="GO" id="GO:0005737">
    <property type="term" value="C:cytoplasm"/>
    <property type="evidence" value="ECO:0007669"/>
    <property type="project" value="UniProtKB-SubCell"/>
</dbReference>
<evidence type="ECO:0000256" key="7">
    <source>
        <dbReference type="ARBA" id="ARBA00023042"/>
    </source>
</evidence>
<proteinExistence type="inferred from homology"/>
<evidence type="ECO:0000313" key="17">
    <source>
        <dbReference type="Proteomes" id="UP000026961"/>
    </source>
</evidence>
<evidence type="ECO:0000256" key="8">
    <source>
        <dbReference type="ARBA" id="ARBA00023158"/>
    </source>
</evidence>
<evidence type="ECO:0000256" key="14">
    <source>
        <dbReference type="SAM" id="MobiDB-lite"/>
    </source>
</evidence>
<dbReference type="InterPro" id="IPR015172">
    <property type="entry name" value="MIF4G-like_typ-1"/>
</dbReference>
<evidence type="ECO:0000256" key="5">
    <source>
        <dbReference type="ARBA" id="ARBA00022490"/>
    </source>
</evidence>
<keyword evidence="10" id="KW-0539">Nucleus</keyword>